<evidence type="ECO:0000313" key="1">
    <source>
        <dbReference type="EMBL" id="ATB38725.1"/>
    </source>
</evidence>
<accession>A0A250J436</accession>
<evidence type="ECO:0000313" key="2">
    <source>
        <dbReference type="Proteomes" id="UP000217257"/>
    </source>
</evidence>
<protein>
    <submittedName>
        <fullName evidence="1">Uncharacterized protein</fullName>
    </submittedName>
</protein>
<dbReference type="AlphaFoldDB" id="A0A250J436"/>
<proteinExistence type="predicted"/>
<gene>
    <name evidence="1" type="ORF">CYFUS_004160</name>
</gene>
<name>A0A250J436_9BACT</name>
<dbReference type="Proteomes" id="UP000217257">
    <property type="component" value="Chromosome"/>
</dbReference>
<organism evidence="1 2">
    <name type="scientific">Cystobacter fuscus</name>
    <dbReference type="NCBI Taxonomy" id="43"/>
    <lineage>
        <taxon>Bacteria</taxon>
        <taxon>Pseudomonadati</taxon>
        <taxon>Myxococcota</taxon>
        <taxon>Myxococcia</taxon>
        <taxon>Myxococcales</taxon>
        <taxon>Cystobacterineae</taxon>
        <taxon>Archangiaceae</taxon>
        <taxon>Cystobacter</taxon>
    </lineage>
</organism>
<sequence>MSSKNKYVPEPLPAHSEFTVRPDVLQVSLTVSLETEELAQALPTLQRACEQFQRRLRDTLGTDVTLVLRGARFSRPSRNKLALSEDDSTFVAVDGLLEVPLPAELDFWARGSRLGTLSRLCHDTERDSQLMKKSPHFSFTAVEARLLRPEAHRAELLRRFVTRARELAEAAGSPAAPLHLMDCSVPGPVEQSPLSLEEVGLSLAIRSRLDVVRAREE</sequence>
<reference evidence="1 2" key="1">
    <citation type="submission" date="2017-06" db="EMBL/GenBank/DDBJ databases">
        <title>Sequencing and comparative analysis of myxobacterial genomes.</title>
        <authorList>
            <person name="Rupp O."/>
            <person name="Goesmann A."/>
            <person name="Sogaard-Andersen L."/>
        </authorList>
    </citation>
    <scope>NUCLEOTIDE SEQUENCE [LARGE SCALE GENOMIC DNA]</scope>
    <source>
        <strain evidence="1 2">DSM 52655</strain>
    </source>
</reference>
<dbReference type="EMBL" id="CP022098">
    <property type="protein sequence ID" value="ATB38725.1"/>
    <property type="molecule type" value="Genomic_DNA"/>
</dbReference>
<dbReference type="RefSeq" id="WP_095986862.1">
    <property type="nucleotide sequence ID" value="NZ_CP022098.1"/>
</dbReference>
<dbReference type="KEGG" id="cfus:CYFUS_004160"/>